<dbReference type="EMBL" id="ANJA01000236">
    <property type="protein sequence ID" value="ETO84820.1"/>
    <property type="molecule type" value="Genomic_DNA"/>
</dbReference>
<dbReference type="Proteomes" id="UP000028582">
    <property type="component" value="Unassembled WGS sequence"/>
</dbReference>
<evidence type="ECO:0000313" key="1">
    <source>
        <dbReference type="EMBL" id="ETO84820.1"/>
    </source>
</evidence>
<gene>
    <name evidence="1" type="ORF">F444_01334</name>
</gene>
<name>A0A081B109_PHYNI</name>
<organism evidence="1 2">
    <name type="scientific">Phytophthora nicotianae P1976</name>
    <dbReference type="NCBI Taxonomy" id="1317066"/>
    <lineage>
        <taxon>Eukaryota</taxon>
        <taxon>Sar</taxon>
        <taxon>Stramenopiles</taxon>
        <taxon>Oomycota</taxon>
        <taxon>Peronosporomycetes</taxon>
        <taxon>Peronosporales</taxon>
        <taxon>Peronosporaceae</taxon>
        <taxon>Phytophthora</taxon>
    </lineage>
</organism>
<sequence>MEVIEWKFPESHDGTFGKPWFEAYNPQVNWQTQEICLREYSSQTSLGYGKYFYPIHSFICTSVSGTTTGWNIFNTRSQLGADAEKESAAK</sequence>
<accession>A0A081B109</accession>
<evidence type="ECO:0000313" key="2">
    <source>
        <dbReference type="Proteomes" id="UP000028582"/>
    </source>
</evidence>
<comment type="caution">
    <text evidence="1">The sequence shown here is derived from an EMBL/GenBank/DDBJ whole genome shotgun (WGS) entry which is preliminary data.</text>
</comment>
<protein>
    <submittedName>
        <fullName evidence="1">Uncharacterized protein</fullName>
    </submittedName>
</protein>
<dbReference type="OrthoDB" id="121136at2759"/>
<proteinExistence type="predicted"/>
<dbReference type="AlphaFoldDB" id="A0A081B109"/>
<reference evidence="1 2" key="1">
    <citation type="submission" date="2013-11" db="EMBL/GenBank/DDBJ databases">
        <title>The Genome Sequence of Phytophthora parasitica P1976.</title>
        <authorList>
            <consortium name="The Broad Institute Genomics Platform"/>
            <person name="Russ C."/>
            <person name="Tyler B."/>
            <person name="Panabieres F."/>
            <person name="Shan W."/>
            <person name="Tripathy S."/>
            <person name="Grunwald N."/>
            <person name="Machado M."/>
            <person name="Johnson C.S."/>
            <person name="Walker B."/>
            <person name="Young S."/>
            <person name="Zeng Q."/>
            <person name="Gargeya S."/>
            <person name="Fitzgerald M."/>
            <person name="Haas B."/>
            <person name="Abouelleil A."/>
            <person name="Allen A.W."/>
            <person name="Alvarado L."/>
            <person name="Arachchi H.M."/>
            <person name="Berlin A.M."/>
            <person name="Chapman S.B."/>
            <person name="Gainer-Dewar J."/>
            <person name="Goldberg J."/>
            <person name="Griggs A."/>
            <person name="Gujja S."/>
            <person name="Hansen M."/>
            <person name="Howarth C."/>
            <person name="Imamovic A."/>
            <person name="Ireland A."/>
            <person name="Larimer J."/>
            <person name="McCowan C."/>
            <person name="Murphy C."/>
            <person name="Pearson M."/>
            <person name="Poon T.W."/>
            <person name="Priest M."/>
            <person name="Roberts A."/>
            <person name="Saif S."/>
            <person name="Shea T."/>
            <person name="Sisk P."/>
            <person name="Sykes S."/>
            <person name="Wortman J."/>
            <person name="Nusbaum C."/>
            <person name="Birren B."/>
        </authorList>
    </citation>
    <scope>NUCLEOTIDE SEQUENCE [LARGE SCALE GENOMIC DNA]</scope>
    <source>
        <strain evidence="1 2">P1976</strain>
    </source>
</reference>